<dbReference type="PROSITE" id="PS50977">
    <property type="entry name" value="HTH_TETR_2"/>
    <property type="match status" value="1"/>
</dbReference>
<dbReference type="InterPro" id="IPR009057">
    <property type="entry name" value="Homeodomain-like_sf"/>
</dbReference>
<keyword evidence="3" id="KW-0804">Transcription</keyword>
<dbReference type="OrthoDB" id="7185252at2"/>
<dbReference type="InterPro" id="IPR041490">
    <property type="entry name" value="KstR2_TetR_C"/>
</dbReference>
<feature type="DNA-binding region" description="H-T-H motif" evidence="4">
    <location>
        <begin position="40"/>
        <end position="59"/>
    </location>
</feature>
<dbReference type="GO" id="GO:0000976">
    <property type="term" value="F:transcription cis-regulatory region binding"/>
    <property type="evidence" value="ECO:0007669"/>
    <property type="project" value="TreeGrafter"/>
</dbReference>
<dbReference type="EMBL" id="FOAN01000001">
    <property type="protein sequence ID" value="SEK62313.1"/>
    <property type="molecule type" value="Genomic_DNA"/>
</dbReference>
<dbReference type="GO" id="GO:0003700">
    <property type="term" value="F:DNA-binding transcription factor activity"/>
    <property type="evidence" value="ECO:0007669"/>
    <property type="project" value="TreeGrafter"/>
</dbReference>
<dbReference type="PRINTS" id="PR00455">
    <property type="entry name" value="HTHTETR"/>
</dbReference>
<keyword evidence="7" id="KW-1185">Reference proteome</keyword>
<dbReference type="InterPro" id="IPR013992">
    <property type="entry name" value="Adenylate_cyclase-assoc_CAP_N"/>
</dbReference>
<dbReference type="Pfam" id="PF01213">
    <property type="entry name" value="CAP_N-CM"/>
    <property type="match status" value="1"/>
</dbReference>
<name>A0A1H7IID0_9HYPH</name>
<evidence type="ECO:0000256" key="3">
    <source>
        <dbReference type="ARBA" id="ARBA00023163"/>
    </source>
</evidence>
<gene>
    <name evidence="6" type="ORF">SAMN04515666_101997</name>
</gene>
<sequence>MPPRNALKRQVNRLPPERRISDIMAAAKEVFVEKGYNDALITDIALRAGVVEGSIYRFFANKRELLVKVVEHWFEEMLRDDAEQFAAVCGSWNQIRFIVYTHLTSIHRDPALSRLMFQEIRPAPDYRGSHLFELNRAYTNRLVDVVKVGIAAGDLRPETSPSLVRDLVFGCIEHRTWAFLRGEGDFDPAELADAITNLVHHGLALDDEPASPIESVVARLETATARLEAAAGIAPTKPSSALPR</sequence>
<dbReference type="SUPFAM" id="SSF48498">
    <property type="entry name" value="Tetracyclin repressor-like, C-terminal domain"/>
    <property type="match status" value="1"/>
</dbReference>
<dbReference type="Gene3D" id="1.10.357.10">
    <property type="entry name" value="Tetracycline Repressor, domain 2"/>
    <property type="match status" value="1"/>
</dbReference>
<keyword evidence="1" id="KW-0805">Transcription regulation</keyword>
<reference evidence="7" key="1">
    <citation type="submission" date="2016-10" db="EMBL/GenBank/DDBJ databases">
        <authorList>
            <person name="Varghese N."/>
            <person name="Submissions S."/>
        </authorList>
    </citation>
    <scope>NUCLEOTIDE SEQUENCE [LARGE SCALE GENOMIC DNA]</scope>
    <source>
        <strain evidence="7">LMG 26383,CCUG 61248,R- 45681</strain>
    </source>
</reference>
<organism evidence="6 7">
    <name type="scientific">Bosea lupini</name>
    <dbReference type="NCBI Taxonomy" id="1036779"/>
    <lineage>
        <taxon>Bacteria</taxon>
        <taxon>Pseudomonadati</taxon>
        <taxon>Pseudomonadota</taxon>
        <taxon>Alphaproteobacteria</taxon>
        <taxon>Hyphomicrobiales</taxon>
        <taxon>Boseaceae</taxon>
        <taxon>Bosea</taxon>
    </lineage>
</organism>
<dbReference type="RefSeq" id="WP_091830271.1">
    <property type="nucleotide sequence ID" value="NZ_FOAN01000001.1"/>
</dbReference>
<dbReference type="AlphaFoldDB" id="A0A1H7IID0"/>
<dbReference type="Pfam" id="PF17932">
    <property type="entry name" value="TetR_C_24"/>
    <property type="match status" value="1"/>
</dbReference>
<dbReference type="GO" id="GO:0003779">
    <property type="term" value="F:actin binding"/>
    <property type="evidence" value="ECO:0007669"/>
    <property type="project" value="InterPro"/>
</dbReference>
<dbReference type="InterPro" id="IPR001647">
    <property type="entry name" value="HTH_TetR"/>
</dbReference>
<evidence type="ECO:0000256" key="1">
    <source>
        <dbReference type="ARBA" id="ARBA00023015"/>
    </source>
</evidence>
<dbReference type="GO" id="GO:0007010">
    <property type="term" value="P:cytoskeleton organization"/>
    <property type="evidence" value="ECO:0007669"/>
    <property type="project" value="InterPro"/>
</dbReference>
<evidence type="ECO:0000256" key="2">
    <source>
        <dbReference type="ARBA" id="ARBA00023125"/>
    </source>
</evidence>
<keyword evidence="2 4" id="KW-0238">DNA-binding</keyword>
<dbReference type="PANTHER" id="PTHR30055">
    <property type="entry name" value="HTH-TYPE TRANSCRIPTIONAL REGULATOR RUTR"/>
    <property type="match status" value="1"/>
</dbReference>
<dbReference type="InterPro" id="IPR036271">
    <property type="entry name" value="Tet_transcr_reg_TetR-rel_C_sf"/>
</dbReference>
<dbReference type="STRING" id="1036779.SAMN04515666_101997"/>
<feature type="domain" description="HTH tetR-type" evidence="5">
    <location>
        <begin position="17"/>
        <end position="77"/>
    </location>
</feature>
<evidence type="ECO:0000313" key="6">
    <source>
        <dbReference type="EMBL" id="SEK62313.1"/>
    </source>
</evidence>
<accession>A0A1H7IID0</accession>
<dbReference type="InterPro" id="IPR018106">
    <property type="entry name" value="CAP_CS_N"/>
</dbReference>
<dbReference type="PANTHER" id="PTHR30055:SF234">
    <property type="entry name" value="HTH-TYPE TRANSCRIPTIONAL REGULATOR BETI"/>
    <property type="match status" value="1"/>
</dbReference>
<protein>
    <submittedName>
        <fullName evidence="6">DNA-binding transcriptional regulator, AcrR family</fullName>
    </submittedName>
</protein>
<evidence type="ECO:0000256" key="4">
    <source>
        <dbReference type="PROSITE-ProRule" id="PRU00335"/>
    </source>
</evidence>
<dbReference type="Pfam" id="PF00440">
    <property type="entry name" value="TetR_N"/>
    <property type="match status" value="1"/>
</dbReference>
<dbReference type="Proteomes" id="UP000199664">
    <property type="component" value="Unassembled WGS sequence"/>
</dbReference>
<dbReference type="SUPFAM" id="SSF46689">
    <property type="entry name" value="Homeodomain-like"/>
    <property type="match status" value="1"/>
</dbReference>
<dbReference type="PROSITE" id="PS01088">
    <property type="entry name" value="CAP_1"/>
    <property type="match status" value="1"/>
</dbReference>
<proteinExistence type="predicted"/>
<dbReference type="InterPro" id="IPR050109">
    <property type="entry name" value="HTH-type_TetR-like_transc_reg"/>
</dbReference>
<dbReference type="Gene3D" id="1.10.10.60">
    <property type="entry name" value="Homeodomain-like"/>
    <property type="match status" value="1"/>
</dbReference>
<evidence type="ECO:0000313" key="7">
    <source>
        <dbReference type="Proteomes" id="UP000199664"/>
    </source>
</evidence>
<evidence type="ECO:0000259" key="5">
    <source>
        <dbReference type="PROSITE" id="PS50977"/>
    </source>
</evidence>